<name>A0A5M3ZCH2_ASPTE</name>
<dbReference type="Gene3D" id="3.40.366.10">
    <property type="entry name" value="Malonyl-Coenzyme A Acyl Carrier Protein, domain 2"/>
    <property type="match status" value="1"/>
</dbReference>
<dbReference type="VEuPathDB" id="FungiDB:ATEG_00325"/>
<evidence type="ECO:0000259" key="13">
    <source>
        <dbReference type="PROSITE" id="PS52019"/>
    </source>
</evidence>
<dbReference type="SMART" id="SM00825">
    <property type="entry name" value="PKS_KS"/>
    <property type="match status" value="1"/>
</dbReference>
<dbReference type="Pfam" id="PF21089">
    <property type="entry name" value="PKS_DH_N"/>
    <property type="match status" value="1"/>
</dbReference>
<keyword evidence="7" id="KW-0511">Multifunctional enzyme</keyword>
<dbReference type="PROSITE" id="PS52004">
    <property type="entry name" value="KS3_2"/>
    <property type="match status" value="1"/>
</dbReference>
<dbReference type="InterPro" id="IPR001227">
    <property type="entry name" value="Ac_transferase_dom_sf"/>
</dbReference>
<evidence type="ECO:0000256" key="7">
    <source>
        <dbReference type="ARBA" id="ARBA00023268"/>
    </source>
</evidence>
<dbReference type="PANTHER" id="PTHR43775">
    <property type="entry name" value="FATTY ACID SYNTHASE"/>
    <property type="match status" value="1"/>
</dbReference>
<dbReference type="GO" id="GO:0016874">
    <property type="term" value="F:ligase activity"/>
    <property type="evidence" value="ECO:0007669"/>
    <property type="project" value="UniProtKB-KW"/>
</dbReference>
<dbReference type="InterPro" id="IPR049552">
    <property type="entry name" value="PKS_DH_N"/>
</dbReference>
<dbReference type="InterPro" id="IPR042099">
    <property type="entry name" value="ANL_N_sf"/>
</dbReference>
<dbReference type="SMART" id="SM00826">
    <property type="entry name" value="PKS_DH"/>
    <property type="match status" value="1"/>
</dbReference>
<dbReference type="CDD" id="cd00833">
    <property type="entry name" value="PKS"/>
    <property type="match status" value="1"/>
</dbReference>
<dbReference type="InterPro" id="IPR029063">
    <property type="entry name" value="SAM-dependent_MTases_sf"/>
</dbReference>
<organism evidence="14 15">
    <name type="scientific">Aspergillus terreus</name>
    <dbReference type="NCBI Taxonomy" id="33178"/>
    <lineage>
        <taxon>Eukaryota</taxon>
        <taxon>Fungi</taxon>
        <taxon>Dikarya</taxon>
        <taxon>Ascomycota</taxon>
        <taxon>Pezizomycotina</taxon>
        <taxon>Eurotiomycetes</taxon>
        <taxon>Eurotiomycetidae</taxon>
        <taxon>Eurotiales</taxon>
        <taxon>Aspergillaceae</taxon>
        <taxon>Aspergillus</taxon>
        <taxon>Aspergillus subgen. Circumdati</taxon>
    </lineage>
</organism>
<dbReference type="GO" id="GO:0006633">
    <property type="term" value="P:fatty acid biosynthetic process"/>
    <property type="evidence" value="ECO:0007669"/>
    <property type="project" value="InterPro"/>
</dbReference>
<dbReference type="InterPro" id="IPR020807">
    <property type="entry name" value="PKS_DH"/>
</dbReference>
<feature type="region of interest" description="N-terminal hotdog fold" evidence="9">
    <location>
        <begin position="930"/>
        <end position="1065"/>
    </location>
</feature>
<evidence type="ECO:0000259" key="11">
    <source>
        <dbReference type="PROSITE" id="PS50075"/>
    </source>
</evidence>
<dbReference type="SMART" id="SM00827">
    <property type="entry name" value="PKS_AT"/>
    <property type="match status" value="1"/>
</dbReference>
<evidence type="ECO:0000256" key="5">
    <source>
        <dbReference type="ARBA" id="ARBA00022679"/>
    </source>
</evidence>
<feature type="domain" description="PKS/mFAS DH" evidence="13">
    <location>
        <begin position="930"/>
        <end position="1236"/>
    </location>
</feature>
<evidence type="ECO:0000256" key="10">
    <source>
        <dbReference type="SAM" id="MobiDB-lite"/>
    </source>
</evidence>
<dbReference type="Pfam" id="PF00550">
    <property type="entry name" value="PP-binding"/>
    <property type="match status" value="2"/>
</dbReference>
<dbReference type="SUPFAM" id="SSF52777">
    <property type="entry name" value="CoA-dependent acyltransferases"/>
    <property type="match status" value="2"/>
</dbReference>
<dbReference type="OrthoDB" id="329835at2759"/>
<dbReference type="InterPro" id="IPR045851">
    <property type="entry name" value="AMP-bd_C_sf"/>
</dbReference>
<dbReference type="InterPro" id="IPR023213">
    <property type="entry name" value="CAT-like_dom_sf"/>
</dbReference>
<dbReference type="InterPro" id="IPR018201">
    <property type="entry name" value="Ketoacyl_synth_AS"/>
</dbReference>
<keyword evidence="6" id="KW-0677">Repeat</keyword>
<keyword evidence="5" id="KW-0808">Transferase</keyword>
<feature type="region of interest" description="Disordered" evidence="10">
    <location>
        <begin position="2492"/>
        <end position="2550"/>
    </location>
</feature>
<dbReference type="Pfam" id="PF08659">
    <property type="entry name" value="KR"/>
    <property type="match status" value="1"/>
</dbReference>
<dbReference type="Pfam" id="PF07993">
    <property type="entry name" value="NAD_binding_4"/>
    <property type="match status" value="1"/>
</dbReference>
<dbReference type="Pfam" id="PF00501">
    <property type="entry name" value="AMP-binding"/>
    <property type="match status" value="1"/>
</dbReference>
<dbReference type="Pfam" id="PF02801">
    <property type="entry name" value="Ketoacyl-synt_C"/>
    <property type="match status" value="1"/>
</dbReference>
<dbReference type="GO" id="GO:0009403">
    <property type="term" value="P:toxin biosynthetic process"/>
    <property type="evidence" value="ECO:0007669"/>
    <property type="project" value="UniProtKB-ARBA"/>
</dbReference>
<dbReference type="InterPro" id="IPR032821">
    <property type="entry name" value="PKS_assoc"/>
</dbReference>
<dbReference type="GO" id="GO:0032259">
    <property type="term" value="P:methylation"/>
    <property type="evidence" value="ECO:0007669"/>
    <property type="project" value="UniProtKB-KW"/>
</dbReference>
<dbReference type="InterPro" id="IPR049900">
    <property type="entry name" value="PKS_mFAS_DH"/>
</dbReference>
<dbReference type="InterPro" id="IPR013217">
    <property type="entry name" value="Methyltransf_12"/>
</dbReference>
<dbReference type="SUPFAM" id="SSF51735">
    <property type="entry name" value="NAD(P)-binding Rossmann-fold domains"/>
    <property type="match status" value="2"/>
</dbReference>
<evidence type="ECO:0000259" key="12">
    <source>
        <dbReference type="PROSITE" id="PS52004"/>
    </source>
</evidence>
<comment type="similarity">
    <text evidence="8">In the C-terminal section; belongs to the NRP synthetase family.</text>
</comment>
<dbReference type="InterPro" id="IPR009081">
    <property type="entry name" value="PP-bd_ACP"/>
</dbReference>
<dbReference type="SMART" id="SM00822">
    <property type="entry name" value="PKS_KR"/>
    <property type="match status" value="1"/>
</dbReference>
<feature type="active site" description="Proton acceptor; for dehydratase activity" evidence="9">
    <location>
        <position position="963"/>
    </location>
</feature>
<dbReference type="Gene3D" id="3.40.50.12780">
    <property type="entry name" value="N-terminal domain of ligase-like"/>
    <property type="match status" value="1"/>
</dbReference>
<dbReference type="Pfam" id="PF00698">
    <property type="entry name" value="Acyl_transf_1"/>
    <property type="match status" value="1"/>
</dbReference>
<dbReference type="EMBL" id="BLJY01000012">
    <property type="protein sequence ID" value="GFF20564.1"/>
    <property type="molecule type" value="Genomic_DNA"/>
</dbReference>
<dbReference type="Gene3D" id="3.40.47.10">
    <property type="match status" value="1"/>
</dbReference>
<feature type="domain" description="Carrier" evidence="11">
    <location>
        <begin position="2392"/>
        <end position="2468"/>
    </location>
</feature>
<keyword evidence="3" id="KW-0436">Ligase</keyword>
<dbReference type="SUPFAM" id="SSF55048">
    <property type="entry name" value="Probable ACP-binding domain of malonyl-CoA ACP transacylase"/>
    <property type="match status" value="1"/>
</dbReference>
<keyword evidence="4" id="KW-0489">Methyltransferase</keyword>
<keyword evidence="15" id="KW-1185">Reference proteome</keyword>
<sequence length="3967" mass="436806">MAASQQEPIAIIGSACRFPGSSDTPSKLWELLRSPRDLLKRVPAERFDASAYYHPDSSHHGTTDCQESYFLDEDVSQFDNAFFNIQPAEAEAIDPQQRLLMETVYDSLCASGQTIEGLRGSSTGVYVGVMCDDWSQISNRDWDLIHTYAATGTSRCIISNRISYFFDWHGPSMTIDTACSSSLVCVHQAVQALRSGESRVAIAAGANLILSPGMYIAESKLNMLSPTGRSRMWDANADGYARGEGLAAVVLKPLSAAIEDGDHVECIIRGTGINQDGRTAGLTMPSNIAQANLIRTTYARAGLDINDPKDRPQFFHAHGTGTPAGDPQESEAISRAFFGNSNVTDTLYVGSIKTIIGHTEGTAGLASLIGTSQALQHGMIPPNMHFNSLSPRVAPFYTHLEVPTELRPWPSPVSGQPRRASINSFGFGGTNAHAILESYEVETSKSAVVPTFTPLVISAASKISLRAMLSELSSFLKNKPDTNLRDLAYTLHTRRSTLQFRHVITGMNVQEIITRIDNIVAEDDSSLNTRYFSVPNPKILGIFTGQGAQWPRMGAQLFEASPFVSERLAELDRALCSLPEADRPQWLLKDQLLAEAKVSKISQAAVSQPLCTAIQIVLVDMLKLAGINLHAVVGHSSGEIGAAYAAGFLSATDAIRIAYYRGLYAKLAESPNGTKGAMIAVGTSFEDAVEFCELEEFEDRLQVAARNSSTSVTLSGDEDAILEALEIFQDEGKFARQLKVDTAYHSQHMLPCAASYLEAMNRCNITVRDGSGPIWFSSVSGGQVMTKEMVRSQYWVENMTQTVLFSPAVTAAVTEASPFDLALEIGPHPALKSVALDTIEESTGSRVPYSGTLSRGKNDILELSSALGFAWTHLGPNSVNFDAFEKAASGNQRPKSLVAELPKYPFDHSRSFMMLTRFSGGHANIHSPPHPLLGRRCFEHETTQEVQWRNFLGPKEVSWLNGHKLQGQTVFPATGYIAMAVEAMAVLAGDKPIGLISLDEFVISRAVTFNEGEIGVESLVTLNIIRSSDNELCANFTCCTGLPFDNSSSMILNSKATVTLAFHEPAPDTLPSVRAEDASLADVDVDIERFYTQLTRLGYNYSGSFRSVKSIRRRKDFATGIIEDESENNWEDQLIVHPCWLDTAIQTGFAAYCYPQDERLWTLHVPTASPSIVINPYFTRLGAGKQRVLPYQSVVRNSRKAQMSCDVDVMAGDDGSHTFVQIESLQLRPFSPATAASDAVLFSHFDYKLAGPSGVAAVGTDQVLPPEKAGVVLATERMGFFYLRRLVEQITPEEKNNTLPHYQRLLDWAEYAVNVVSSGRHPNVPQEAVHDTHESIKAIIKRHYSHTDVRLVEAVGENIISEIRKQGSILEHMMKDGVLDMFYEDAVGLDTANIWIGRMVAQIAHRYPRMQILEIGAGTGGSTRSILPELGSAFSSYTYTDISAGFFERAQDRFQEYGDRMVFKTFDMERSPIEQGYTEGSYDIVLASNVLHATGKLDEMMANVRQLLRPGGYLIVLEIITNEFLGIGTAMGGLPGWWAGAAQDERRRAGPTLTLQQWDKLMRDHGFGGIETATPSSHKLHPYSVFASQAVDDRVAALRNPLSTTSLGSTSNLVVVGGRMPATRELVEQVCALIEQQYSKITRLDCLEDLNEQNLGLSSSVLSLTDLDEPFLQMRTASKLEALRTLWRRGGSILWVSRGCRDDNPHSSMVLGLSRAMRFEYPSINLQMLDFDVITSQSSHILAETLIRLELLGKWRKDADGLTNEFLWSLEPELVYENNQLLIPRMYPHNAANNRYNTYRRTIHETVDPRNHTIALETKGQSYELSSVSPLRLPALTLFAEDRMSIRVSHSVLQMVKVQNGGCFMLCAGTDIATGRQLIALSDKAETPAPTRGQWVVPVSQSTNLAEALLSVAAHALAQSIIAAAPKTGTIFIHEADPILMAAVIQEANLSGVKVSFSSSFKDRRIKNCAFVHRNLPTRLIKKQLPHDISYFVNLAQAVGAQEVGQTIANCLTPHTRIASAVDFVGNETLVYPGASAEAIGLALATAWQRSQTRNDVSSYEMSNVSLQDISNHSIIDERLRVVHWDVPSVEISLQPIDTGNIFRADGTYFLVGLSGQLGQSLCHWMVTHGARNVVLTSRNPKIRHGFVKMIEESGATVKFMSLDVTCRESLHSCYQEICRTMPPVIGVANGAMILEDQLFDNLTWESFNRQLAPKVDGSRLLDELFYTSKLDFFILFTSLGNIIGNSGQASYVAANQYMVALAAQRKKRGVAGSAIAISSLLGIGYVERSEMFDSDHFTRIGYRNMSEQDYLQLFAEGIIVGKPGNPENSEIATGMSPTYDDQSIQAQFRSDPKFVHFIMEKPDTQTITSNTTIVPARVRLADVKSTTEAAAVIKESFIARLKRILQIPQDESVNERATLVEQGVDSIMAVEVRSWFLKELDVDMPVLKILSASATIQELVDESMDRLPPSIIDLSNLESGGPVTAVQTLPARVNSPPTSLPSETQSGSSYPVSSATASPATTPSTGSGLDTPEELEEPTKADESKQHWRESVIKNSTEATQPMSFGQSRFWFLTHYIKDTKAFNITCMFKLTGPLRIDALEKAVEKLGQRHEALRTRYFWSDDGKTPMQGVLSGSLMQLEVKHVTSEAEVSEEYNAMRDHEWDLGDWVTVRIRLLSLSNSVHYLLVGTHHISLDGHSFNVLFLDLDALYSNRALPALPDASQYRAFARQQRQLYESGRMDSAMEYYRAIIPHDLKPISLLPFAKSQVRPALDRYSTHEVQFQIQPPLASKLKHLARRHRSTSFHLYLAALQALIFHMLPETNEFFIGIADANRLDKDFMNSVGMLFNLLPLRFDRPEPSVKFSDVIQTARTKAYAALEHSSVPFDILLNDLNVPRSSSAAPIFQILVDYRLVVQERTTYAGCKLSDEQWHAARIGYDMGLEITENPTGESKLTLRMQDALYSQASTQLFLRSFVNLLEEVAKGVDMTMESLPTWSKSDIDHALDVGRGTDMNLEWPGTISHRVDQMIQEHATDIALKDGYGRVLTYHGMGEQIKSIAHALRAAKVPEGTTVGVFQTPSADWICSLLAILRVGAVYMPLDIRNSISRLKRIVDSARPALILVDNAMKPQIQEIAPHHIPSINVSELEAVSSDIEFNAARPESPAIAMFTSGSTGEPKGILMSHASLCAHFEGFHRAFDIESMAQMVLQHSTYSFDYSLNQIFAALAGGGCLYVAPGDIRGDPHELAKAIIQQGITYTATTPSEYEMWFRFAIDKLRESTTWKAAWFGGEVTNPSVIHGFRSLGLPDFRTFSGYGPAEMTVSSTKAEVFYRDEDIHFPLPGGFMLPNYCAYVVNENLEPVPVGVPGEIVLGGVGVAMGYMGQDDLTKQQFLPDPFMKTHPHYVAHNWNRMYRSGDRGYLREDGAIYCVGRIDGDTQVKLRGFRVELGEIENVIMKEAAGTLAQTAVNLRDGVLIAHVVFEPATLGTARQSLLDKLRSSLPLPPYMRPSLFVTLDEMPLTSHLKIDRKAIQAMSLPDAVLIPTDAQRELTQTEKVLAGLWMDVLPHRPSSLAPINDFFHVGGNSLLLVQLQAMIKRAFGTAPRLVDLMNSSSLETMASLIGGSSDTGAVNWDTEVALDHSLLKTAEAIKVTSPRRSENLRVLMTGATGNLGSYIVPQLLQDTRVGQVMCILRGGSQHSKASTLPTDPKISMVDADLSLPNLGLSEVDFTVLAQTTDVVLHCAANRNFWDGYEVLRPVNVNSVKALANLALLNQSKLHVLSSGAVEVYKTTHPPSDGSDGYVASKWVVEQYLRKAAQAVGLDATVHRPEAASTDSSSHQSVRDAVEELIKVAKGRLGTRPDFGRVEGTVHMAPVHDIADRIVANVCESQDEEARSQRDINVLRYAGTLRATTTDLAMHASEMAGAAEFEALPTMPVLQWFGEAKRAGFGQFVTAQELVISDGGLRLVSRR</sequence>
<dbReference type="PROSITE" id="PS52019">
    <property type="entry name" value="PKS_MFAS_DH"/>
    <property type="match status" value="1"/>
</dbReference>
<feature type="compositionally biased region" description="Low complexity" evidence="10">
    <location>
        <begin position="2507"/>
        <end position="2529"/>
    </location>
</feature>
<dbReference type="CDD" id="cd19532">
    <property type="entry name" value="C_PKS-NRPS"/>
    <property type="match status" value="1"/>
</dbReference>
<dbReference type="InterPro" id="IPR014043">
    <property type="entry name" value="Acyl_transferase_dom"/>
</dbReference>
<dbReference type="InterPro" id="IPR036291">
    <property type="entry name" value="NAD(P)-bd_dom_sf"/>
</dbReference>
<feature type="region of interest" description="C-terminal hotdog fold" evidence="9">
    <location>
        <begin position="1080"/>
        <end position="1236"/>
    </location>
</feature>
<dbReference type="InterPro" id="IPR001242">
    <property type="entry name" value="Condensation_dom"/>
</dbReference>
<dbReference type="FunFam" id="3.40.47.10:FF:000019">
    <property type="entry name" value="Polyketide synthase type I"/>
    <property type="match status" value="1"/>
</dbReference>
<dbReference type="Pfam" id="PF08242">
    <property type="entry name" value="Methyltransf_12"/>
    <property type="match status" value="1"/>
</dbReference>
<comment type="caution">
    <text evidence="14">The sequence shown here is derived from an EMBL/GenBank/DDBJ whole genome shotgun (WGS) entry which is preliminary data.</text>
</comment>
<dbReference type="CDD" id="cd05930">
    <property type="entry name" value="A_NRPS"/>
    <property type="match status" value="1"/>
</dbReference>
<dbReference type="InterPro" id="IPR014030">
    <property type="entry name" value="Ketoacyl_synth_N"/>
</dbReference>
<dbReference type="Gene3D" id="3.30.559.10">
    <property type="entry name" value="Chloramphenicol acetyltransferase-like domain"/>
    <property type="match status" value="1"/>
</dbReference>
<gene>
    <name evidence="14" type="ORF">ATEIFO6365_0012032000</name>
</gene>
<dbReference type="SMART" id="SM00823">
    <property type="entry name" value="PKS_PP"/>
    <property type="match status" value="2"/>
</dbReference>
<dbReference type="InterPro" id="IPR049551">
    <property type="entry name" value="PKS_DH_C"/>
</dbReference>
<keyword evidence="2" id="KW-0597">Phosphoprotein</keyword>
<protein>
    <submittedName>
        <fullName evidence="14">Putative polyketide synthase</fullName>
    </submittedName>
</protein>
<dbReference type="InterPro" id="IPR042104">
    <property type="entry name" value="PKS_dehydratase_sf"/>
</dbReference>
<evidence type="ECO:0000313" key="14">
    <source>
        <dbReference type="EMBL" id="GFF20564.1"/>
    </source>
</evidence>
<evidence type="ECO:0000256" key="8">
    <source>
        <dbReference type="ARBA" id="ARBA00029443"/>
    </source>
</evidence>
<dbReference type="Gene3D" id="3.40.50.150">
    <property type="entry name" value="Vaccinia Virus protein VP39"/>
    <property type="match status" value="1"/>
</dbReference>
<dbReference type="InterPro" id="IPR013968">
    <property type="entry name" value="PKS_KR"/>
</dbReference>
<feature type="compositionally biased region" description="Basic and acidic residues" evidence="10">
    <location>
        <begin position="2538"/>
        <end position="2550"/>
    </location>
</feature>
<dbReference type="InterPro" id="IPR016035">
    <property type="entry name" value="Acyl_Trfase/lysoPLipase"/>
</dbReference>
<dbReference type="Pfam" id="PF00668">
    <property type="entry name" value="Condensation"/>
    <property type="match status" value="1"/>
</dbReference>
<dbReference type="SUPFAM" id="SSF52151">
    <property type="entry name" value="FabD/lysophospholipase-like"/>
    <property type="match status" value="1"/>
</dbReference>
<dbReference type="InterPro" id="IPR057326">
    <property type="entry name" value="KR_dom"/>
</dbReference>
<evidence type="ECO:0000256" key="9">
    <source>
        <dbReference type="PROSITE-ProRule" id="PRU01363"/>
    </source>
</evidence>
<dbReference type="PROSITE" id="PS00606">
    <property type="entry name" value="KS3_1"/>
    <property type="match status" value="1"/>
</dbReference>
<dbReference type="InterPro" id="IPR050091">
    <property type="entry name" value="PKS_NRPS_Biosynth_Enz"/>
</dbReference>
<dbReference type="PANTHER" id="PTHR43775:SF20">
    <property type="entry name" value="HYBRID PKS-NRPS SYNTHETASE APDA"/>
    <property type="match status" value="1"/>
</dbReference>
<accession>A0A5M3ZCH2</accession>
<reference evidence="14 15" key="1">
    <citation type="submission" date="2020-01" db="EMBL/GenBank/DDBJ databases">
        <title>Aspergillus terreus IFO 6365 whole genome shotgun sequence.</title>
        <authorList>
            <person name="Kanamasa S."/>
            <person name="Takahashi H."/>
        </authorList>
    </citation>
    <scope>NUCLEOTIDE SEQUENCE [LARGE SCALE GENOMIC DNA]</scope>
    <source>
        <strain evidence="14 15">IFO 6365</strain>
    </source>
</reference>
<feature type="domain" description="Ketosynthase family 3 (KS3)" evidence="12">
    <location>
        <begin position="6"/>
        <end position="438"/>
    </location>
</feature>
<evidence type="ECO:0000256" key="6">
    <source>
        <dbReference type="ARBA" id="ARBA00022737"/>
    </source>
</evidence>
<dbReference type="InterPro" id="IPR010071">
    <property type="entry name" value="AA_adenyl_dom"/>
</dbReference>
<dbReference type="GO" id="GO:0004315">
    <property type="term" value="F:3-oxoacyl-[acyl-carrier-protein] synthase activity"/>
    <property type="evidence" value="ECO:0007669"/>
    <property type="project" value="InterPro"/>
</dbReference>
<dbReference type="Proteomes" id="UP000452235">
    <property type="component" value="Unassembled WGS sequence"/>
</dbReference>
<feature type="domain" description="Carrier" evidence="11">
    <location>
        <begin position="3545"/>
        <end position="3622"/>
    </location>
</feature>
<dbReference type="SUPFAM" id="SSF53335">
    <property type="entry name" value="S-adenosyl-L-methionine-dependent methyltransferases"/>
    <property type="match status" value="1"/>
</dbReference>
<dbReference type="NCBIfam" id="TIGR01733">
    <property type="entry name" value="AA-adenyl-dom"/>
    <property type="match status" value="1"/>
</dbReference>
<dbReference type="InterPro" id="IPR000873">
    <property type="entry name" value="AMP-dep_synth/lig_dom"/>
</dbReference>
<dbReference type="GO" id="GO:0004312">
    <property type="term" value="F:fatty acid synthase activity"/>
    <property type="evidence" value="ECO:0007669"/>
    <property type="project" value="TreeGrafter"/>
</dbReference>
<dbReference type="Pfam" id="PF00109">
    <property type="entry name" value="ketoacyl-synt"/>
    <property type="match status" value="1"/>
</dbReference>
<evidence type="ECO:0000256" key="1">
    <source>
        <dbReference type="ARBA" id="ARBA00022450"/>
    </source>
</evidence>
<dbReference type="InterPro" id="IPR020841">
    <property type="entry name" value="PKS_Beta-ketoAc_synthase_dom"/>
</dbReference>
<keyword evidence="1" id="KW-0596">Phosphopantetheine</keyword>
<dbReference type="Gene3D" id="3.10.129.110">
    <property type="entry name" value="Polyketide synthase dehydratase"/>
    <property type="match status" value="1"/>
</dbReference>
<dbReference type="Gene3D" id="3.40.50.720">
    <property type="entry name" value="NAD(P)-binding Rossmann-like Domain"/>
    <property type="match status" value="3"/>
</dbReference>
<dbReference type="Gene3D" id="3.30.559.30">
    <property type="entry name" value="Nonribosomal peptide synthetase, condensation domain"/>
    <property type="match status" value="1"/>
</dbReference>
<dbReference type="InterPro" id="IPR014031">
    <property type="entry name" value="Ketoacyl_synth_C"/>
</dbReference>
<evidence type="ECO:0000256" key="4">
    <source>
        <dbReference type="ARBA" id="ARBA00022603"/>
    </source>
</evidence>
<dbReference type="Pfam" id="PF14765">
    <property type="entry name" value="PS-DH"/>
    <property type="match status" value="1"/>
</dbReference>
<dbReference type="InterPro" id="IPR020806">
    <property type="entry name" value="PKS_PP-bd"/>
</dbReference>
<dbReference type="InterPro" id="IPR016036">
    <property type="entry name" value="Malonyl_transacylase_ACP-bd"/>
</dbReference>
<dbReference type="InterPro" id="IPR013120">
    <property type="entry name" value="FAR_NAD-bd"/>
</dbReference>
<feature type="active site" description="Proton donor; for dehydratase activity" evidence="9">
    <location>
        <position position="1142"/>
    </location>
</feature>
<dbReference type="PROSITE" id="PS50075">
    <property type="entry name" value="CARRIER"/>
    <property type="match status" value="2"/>
</dbReference>
<dbReference type="GO" id="GO:0008168">
    <property type="term" value="F:methyltransferase activity"/>
    <property type="evidence" value="ECO:0007669"/>
    <property type="project" value="UniProtKB-KW"/>
</dbReference>
<dbReference type="Gene3D" id="1.10.1200.10">
    <property type="entry name" value="ACP-like"/>
    <property type="match status" value="2"/>
</dbReference>
<evidence type="ECO:0000256" key="3">
    <source>
        <dbReference type="ARBA" id="ARBA00022598"/>
    </source>
</evidence>
<dbReference type="SUPFAM" id="SSF47336">
    <property type="entry name" value="ACP-like"/>
    <property type="match status" value="2"/>
</dbReference>
<dbReference type="Gene3D" id="3.30.300.30">
    <property type="match status" value="1"/>
</dbReference>
<evidence type="ECO:0000313" key="15">
    <source>
        <dbReference type="Proteomes" id="UP000452235"/>
    </source>
</evidence>
<dbReference type="SUPFAM" id="SSF53901">
    <property type="entry name" value="Thiolase-like"/>
    <property type="match status" value="1"/>
</dbReference>
<dbReference type="SUPFAM" id="SSF56801">
    <property type="entry name" value="Acetyl-CoA synthetase-like"/>
    <property type="match status" value="1"/>
</dbReference>
<dbReference type="CDD" id="cd02440">
    <property type="entry name" value="AdoMet_MTases"/>
    <property type="match status" value="1"/>
</dbReference>
<dbReference type="InterPro" id="IPR036736">
    <property type="entry name" value="ACP-like_sf"/>
</dbReference>
<feature type="compositionally biased region" description="Polar residues" evidence="10">
    <location>
        <begin position="2496"/>
        <end position="2506"/>
    </location>
</feature>
<dbReference type="GO" id="GO:0031177">
    <property type="term" value="F:phosphopantetheine binding"/>
    <property type="evidence" value="ECO:0007669"/>
    <property type="project" value="InterPro"/>
</dbReference>
<dbReference type="Pfam" id="PF16197">
    <property type="entry name" value="KAsynt_C_assoc"/>
    <property type="match status" value="1"/>
</dbReference>
<evidence type="ECO:0000256" key="2">
    <source>
        <dbReference type="ARBA" id="ARBA00022553"/>
    </source>
</evidence>
<dbReference type="InterPro" id="IPR016039">
    <property type="entry name" value="Thiolase-like"/>
</dbReference>
<proteinExistence type="inferred from homology"/>